<organism evidence="2 3">
    <name type="scientific">Pyruvatibacter mobilis</name>
    <dbReference type="NCBI Taxonomy" id="1712261"/>
    <lineage>
        <taxon>Bacteria</taxon>
        <taxon>Pseudomonadati</taxon>
        <taxon>Pseudomonadota</taxon>
        <taxon>Alphaproteobacteria</taxon>
        <taxon>Hyphomicrobiales</taxon>
        <taxon>Parvibaculaceae</taxon>
        <taxon>Pyruvatibacter</taxon>
    </lineage>
</organism>
<evidence type="ECO:0000313" key="2">
    <source>
        <dbReference type="EMBL" id="NBG95943.1"/>
    </source>
</evidence>
<evidence type="ECO:0000313" key="3">
    <source>
        <dbReference type="Proteomes" id="UP000470384"/>
    </source>
</evidence>
<evidence type="ECO:0000259" key="1">
    <source>
        <dbReference type="Pfam" id="PF07110"/>
    </source>
</evidence>
<dbReference type="RefSeq" id="WP_027837839.1">
    <property type="nucleotide sequence ID" value="NZ_BMHN01000001.1"/>
</dbReference>
<keyword evidence="3" id="KW-1185">Reference proteome</keyword>
<dbReference type="OrthoDB" id="6369070at2"/>
<proteinExistence type="predicted"/>
<feature type="domain" description="EthD" evidence="1">
    <location>
        <begin position="12"/>
        <end position="107"/>
    </location>
</feature>
<reference evidence="2 3" key="1">
    <citation type="journal article" date="2016" name="Int. J. Syst. Evol. Microbiol.">
        <title>Pyruvatibacter mobilis gen. nov., sp. nov., a marine bacterium from the culture broth of Picochlorum sp. 122.</title>
        <authorList>
            <person name="Wang G."/>
            <person name="Tang M."/>
            <person name="Wu H."/>
            <person name="Dai S."/>
            <person name="Li T."/>
            <person name="Chen C."/>
            <person name="He H."/>
            <person name="Fan J."/>
            <person name="Xiang W."/>
            <person name="Li X."/>
        </authorList>
    </citation>
    <scope>NUCLEOTIDE SEQUENCE [LARGE SCALE GENOMIC DNA]</scope>
    <source>
        <strain evidence="2 3">GYP-11</strain>
    </source>
</reference>
<dbReference type="NCBIfam" id="TIGR02118">
    <property type="entry name" value="EthD family reductase"/>
    <property type="match status" value="1"/>
</dbReference>
<dbReference type="GO" id="GO:0016491">
    <property type="term" value="F:oxidoreductase activity"/>
    <property type="evidence" value="ECO:0007669"/>
    <property type="project" value="InterPro"/>
</dbReference>
<protein>
    <submittedName>
        <fullName evidence="2">EthD family reductase</fullName>
    </submittedName>
</protein>
<dbReference type="Pfam" id="PF07110">
    <property type="entry name" value="EthD"/>
    <property type="match status" value="1"/>
</dbReference>
<dbReference type="EMBL" id="WXYQ01000006">
    <property type="protein sequence ID" value="NBG95943.1"/>
    <property type="molecule type" value="Genomic_DNA"/>
</dbReference>
<dbReference type="Gene3D" id="3.30.70.100">
    <property type="match status" value="1"/>
</dbReference>
<name>A0A845QBH7_9HYPH</name>
<dbReference type="GeneID" id="300654652"/>
<dbReference type="InterPro" id="IPR009799">
    <property type="entry name" value="EthD_dom"/>
</dbReference>
<gene>
    <name evidence="2" type="ORF">GTQ45_09390</name>
</gene>
<accession>A0A845QBH7</accession>
<comment type="caution">
    <text evidence="2">The sequence shown here is derived from an EMBL/GenBank/DDBJ whole genome shotgun (WGS) entry which is preliminary data.</text>
</comment>
<dbReference type="InterPro" id="IPR011008">
    <property type="entry name" value="Dimeric_a/b-barrel"/>
</dbReference>
<sequence>MIKLVFCLHRLPHLSTEAFRDYWWTSHAPLVKQHAPALRIARYVQSHGLEHEFDAAMQASRAAQPRYDGFAELWWASEDDLRAAMSEPDALAAGKALLEDERKFIDLKRSSLTFVRERPVVE</sequence>
<dbReference type="AlphaFoldDB" id="A0A845QBH7"/>
<dbReference type="Proteomes" id="UP000470384">
    <property type="component" value="Unassembled WGS sequence"/>
</dbReference>
<dbReference type="SUPFAM" id="SSF54909">
    <property type="entry name" value="Dimeric alpha+beta barrel"/>
    <property type="match status" value="1"/>
</dbReference>